<gene>
    <name evidence="2" type="ordered locus">DVU_0195</name>
</gene>
<dbReference type="eggNOG" id="COG3311">
    <property type="taxonomic scope" value="Bacteria"/>
</dbReference>
<dbReference type="SUPFAM" id="SSF46955">
    <property type="entry name" value="Putative DNA-binding domain"/>
    <property type="match status" value="1"/>
</dbReference>
<feature type="domain" description="Helix-turn-helix" evidence="1">
    <location>
        <begin position="14"/>
        <end position="60"/>
    </location>
</feature>
<dbReference type="InterPro" id="IPR041657">
    <property type="entry name" value="HTH_17"/>
</dbReference>
<name>Q72FL8_NITV2</name>
<sequence>MNSGKDLGRKLNWRQACDVLGCSRSFFYNLVNTGLLPSRRYGRVKGIWVYERDCLEHLARTSSCVESGQNHV</sequence>
<dbReference type="RefSeq" id="WP_010937505.1">
    <property type="nucleotide sequence ID" value="NC_002937.3"/>
</dbReference>
<evidence type="ECO:0000259" key="1">
    <source>
        <dbReference type="Pfam" id="PF12728"/>
    </source>
</evidence>
<dbReference type="Pfam" id="PF12728">
    <property type="entry name" value="HTH_17"/>
    <property type="match status" value="1"/>
</dbReference>
<evidence type="ECO:0000313" key="3">
    <source>
        <dbReference type="Proteomes" id="UP000002194"/>
    </source>
</evidence>
<evidence type="ECO:0000313" key="2">
    <source>
        <dbReference type="EMBL" id="AAS94679.1"/>
    </source>
</evidence>
<dbReference type="PaxDb" id="882-DVU_0195"/>
<dbReference type="HOGENOM" id="CLU_2715873_0_0_7"/>
<organism evidence="2 3">
    <name type="scientific">Nitratidesulfovibrio vulgaris (strain ATCC 29579 / DSM 644 / CCUG 34227 / NCIMB 8303 / VKM B-1760 / Hildenborough)</name>
    <name type="common">Desulfovibrio vulgaris</name>
    <dbReference type="NCBI Taxonomy" id="882"/>
    <lineage>
        <taxon>Bacteria</taxon>
        <taxon>Pseudomonadati</taxon>
        <taxon>Thermodesulfobacteriota</taxon>
        <taxon>Desulfovibrionia</taxon>
        <taxon>Desulfovibrionales</taxon>
        <taxon>Desulfovibrionaceae</taxon>
        <taxon>Nitratidesulfovibrio</taxon>
    </lineage>
</organism>
<dbReference type="EnsemblBacteria" id="AAS94679">
    <property type="protein sequence ID" value="AAS94679"/>
    <property type="gene ID" value="DVU_0195"/>
</dbReference>
<proteinExistence type="predicted"/>
<dbReference type="AlphaFoldDB" id="Q72FL8"/>
<dbReference type="PhylomeDB" id="Q72FL8"/>
<dbReference type="EMBL" id="AE017285">
    <property type="protein sequence ID" value="AAS94679.1"/>
    <property type="molecule type" value="Genomic_DNA"/>
</dbReference>
<dbReference type="KEGG" id="dvu:DVU_0195"/>
<dbReference type="STRING" id="882.DVU_0195"/>
<dbReference type="InterPro" id="IPR009061">
    <property type="entry name" value="DNA-bd_dom_put_sf"/>
</dbReference>
<dbReference type="OrthoDB" id="5460787at2"/>
<accession>Q72FL8</accession>
<keyword evidence="3" id="KW-1185">Reference proteome</keyword>
<reference evidence="2 3" key="1">
    <citation type="journal article" date="2004" name="Nat. Biotechnol.">
        <title>The genome sequence of the anaerobic, sulfate-reducing bacterium Desulfovibrio vulgaris Hildenborough.</title>
        <authorList>
            <person name="Heidelberg J.F."/>
            <person name="Seshadri R."/>
            <person name="Haveman S.A."/>
            <person name="Hemme C.L."/>
            <person name="Paulsen I.T."/>
            <person name="Kolonay J.F."/>
            <person name="Eisen J.A."/>
            <person name="Ward N."/>
            <person name="Methe B."/>
            <person name="Brinkac L.M."/>
            <person name="Daugherty S.C."/>
            <person name="Deboy R.T."/>
            <person name="Dodson R.J."/>
            <person name="Durkin A.S."/>
            <person name="Madupu R."/>
            <person name="Nelson W.C."/>
            <person name="Sullivan S.A."/>
            <person name="Fouts D."/>
            <person name="Haft D.H."/>
            <person name="Selengut J."/>
            <person name="Peterson J.D."/>
            <person name="Davidsen T.M."/>
            <person name="Zafar N."/>
            <person name="Zhou L."/>
            <person name="Radune D."/>
            <person name="Dimitrov G."/>
            <person name="Hance M."/>
            <person name="Tran K."/>
            <person name="Khouri H."/>
            <person name="Gill J."/>
            <person name="Utterback T.R."/>
            <person name="Feldblyum T.V."/>
            <person name="Wall J.D."/>
            <person name="Voordouw G."/>
            <person name="Fraser C.M."/>
        </authorList>
    </citation>
    <scope>NUCLEOTIDE SEQUENCE [LARGE SCALE GENOMIC DNA]</scope>
    <source>
        <strain evidence="3">ATCC 29579 / DSM 644 / NCIMB 8303 / VKM B-1760 / Hildenborough</strain>
    </source>
</reference>
<protein>
    <recommendedName>
        <fullName evidence="1">Helix-turn-helix domain-containing protein</fullName>
    </recommendedName>
</protein>
<dbReference type="Proteomes" id="UP000002194">
    <property type="component" value="Chromosome"/>
</dbReference>